<proteinExistence type="predicted"/>
<feature type="compositionally biased region" description="Basic and acidic residues" evidence="1">
    <location>
        <begin position="180"/>
        <end position="196"/>
    </location>
</feature>
<accession>A0AA40JE42</accession>
<sequence length="237" mass="26101">MCERSYETFDWCSSGINLESNWHLFVQKRAGLNREASAARGEACAAMSNGNARRRSRARLTPAKPGCACGERCVKEGDGSRDVVEHNARRRYGKVARARCVRARAHRAGAIANREEIVAGRSAPPTPAARRRVRTRRAEQEGLRGFPRSGRGGSPAIGRRHRNRIANGHFAESRAASSKNPRERRGPYRERTRGDCPHAPPPPRAASRRASGTTRRAPLGAPRATRRAFAALRATSH</sequence>
<name>A0AA40JE42_BURPE</name>
<dbReference type="Proteomes" id="UP000030475">
    <property type="component" value="Unassembled WGS sequence"/>
</dbReference>
<evidence type="ECO:0000313" key="2">
    <source>
        <dbReference type="EMBL" id="KGX08609.1"/>
    </source>
</evidence>
<evidence type="ECO:0000313" key="3">
    <source>
        <dbReference type="Proteomes" id="UP000030475"/>
    </source>
</evidence>
<dbReference type="EMBL" id="JQIM01000010">
    <property type="protein sequence ID" value="KGX08609.1"/>
    <property type="molecule type" value="Genomic_DNA"/>
</dbReference>
<reference evidence="2 3" key="1">
    <citation type="submission" date="2014-08" db="EMBL/GenBank/DDBJ databases">
        <authorList>
            <person name="Bunnell A."/>
            <person name="Chain P.S."/>
            <person name="Chertkov O."/>
            <person name="Currie B.J."/>
            <person name="Daligault H.E."/>
            <person name="Davenport K.W."/>
            <person name="Davis C."/>
            <person name="Gleasner C.D."/>
            <person name="Johnson S.L."/>
            <person name="Kaestli M."/>
            <person name="Koren S."/>
            <person name="Kunde Y.A."/>
            <person name="Mayo M."/>
            <person name="McMurry K.K."/>
            <person name="Price E.P."/>
            <person name="Reitenga K.G."/>
            <person name="Robison R."/>
            <person name="Rosovitz M.J."/>
            <person name="Sarovich D.S."/>
            <person name="Teshima H."/>
        </authorList>
    </citation>
    <scope>NUCLEOTIDE SEQUENCE [LARGE SCALE GENOMIC DNA]</scope>
    <source>
        <strain evidence="2 3">MSHR44</strain>
    </source>
</reference>
<feature type="region of interest" description="Disordered" evidence="1">
    <location>
        <begin position="119"/>
        <end position="225"/>
    </location>
</feature>
<organism evidence="2 3">
    <name type="scientific">Burkholderia pseudomallei</name>
    <name type="common">Pseudomonas pseudomallei</name>
    <dbReference type="NCBI Taxonomy" id="28450"/>
    <lineage>
        <taxon>Bacteria</taxon>
        <taxon>Pseudomonadati</taxon>
        <taxon>Pseudomonadota</taxon>
        <taxon>Betaproteobacteria</taxon>
        <taxon>Burkholderiales</taxon>
        <taxon>Burkholderiaceae</taxon>
        <taxon>Burkholderia</taxon>
        <taxon>pseudomallei group</taxon>
    </lineage>
</organism>
<gene>
    <name evidence="2" type="ORF">Y036_1475</name>
</gene>
<dbReference type="AlphaFoldDB" id="A0AA40JE42"/>
<comment type="caution">
    <text evidence="2">The sequence shown here is derived from an EMBL/GenBank/DDBJ whole genome shotgun (WGS) entry which is preliminary data.</text>
</comment>
<protein>
    <submittedName>
        <fullName evidence="2">AMP-binding domain protein</fullName>
    </submittedName>
</protein>
<feature type="compositionally biased region" description="Low complexity" evidence="1">
    <location>
        <begin position="208"/>
        <end position="225"/>
    </location>
</feature>
<evidence type="ECO:0000256" key="1">
    <source>
        <dbReference type="SAM" id="MobiDB-lite"/>
    </source>
</evidence>